<sequence length="894" mass="99506">MVANGEPSNLTAFPLPPATPLPSTYPCQLGSQHERNNFRPREFKRIPSAAESQAALRRTLQKYWGHSDFRGPQLDICLHALRGCDVLVVAPTGLGKSVCFQVPAVTIEYGITIVVSPLLALMRDQVSSMRLKGIQAFQLSEKTDPADVQEIKRQLRLGHPQLRLLYVTPETLFSPKYTSDFDIAYRQKQIVRLVVDEAHVIDEWGSTFRPTYRKLGEFRLRYPGVPITALTASATSDVRSDLLTILNMPKTSDQGLAQWVEPFNRKNLFYEVRHMSGWDRQGDTIDDLTKFIRSFSREAEGINTRHNLNAQSISGLVYCRSVTNCHVVADALSAAGISALPFHAKLSTYKRNVALDDWKEGRVECIVATIAFGMGVDQPHVRYVVHYDMPKSFEGYYQETGRAGRDGHMSRCILYYAREDAKYLRGLITKEAESARKNGLGHATLERAKLRMLNSFKALQHYAESISQCRHIAIGRFFGEDIKEVTQQVKQKYCDGMCDVCSNRAGVYHRAMALNEDCEVASPVIQPPPLESSPRYLAQSGHPGNSLAMFHASSSLAPTSRAMNLSPIQDISSAEDPDFDDDFTKQWLAENDRPTPLRTPASRSSFQARNPLATPVPSRFATVSPGVGASAFPRALFTTPQTQVLRAHRLQTMDQVVDEGVTGAVVVLGDEPTPEYAQQKRKARDDAFKGVTPAREGGPLSFYNGGVPRKRTKAASDFKTPFLDPSAPMPPLPPPARRAQEALFLPGPSQFSQLDESDNTAPPAPVREASRGTVPDGAGRQAAIQKLREALRLSFESGALAEEVLKHWGRTEVGDRRLQLLKKVARELELDIAKMGRQEEPYNDIVDETCAALKLVRDTRGVRLVTSGRLVATQDTRVERLRHVEQCMRSVKVR</sequence>
<organism evidence="11 12">
    <name type="scientific">Cutaneotrichosporon cavernicola</name>
    <dbReference type="NCBI Taxonomy" id="279322"/>
    <lineage>
        <taxon>Eukaryota</taxon>
        <taxon>Fungi</taxon>
        <taxon>Dikarya</taxon>
        <taxon>Basidiomycota</taxon>
        <taxon>Agaricomycotina</taxon>
        <taxon>Tremellomycetes</taxon>
        <taxon>Trichosporonales</taxon>
        <taxon>Trichosporonaceae</taxon>
        <taxon>Cutaneotrichosporon</taxon>
    </lineage>
</organism>
<evidence type="ECO:0000259" key="9">
    <source>
        <dbReference type="PROSITE" id="PS51192"/>
    </source>
</evidence>
<keyword evidence="7" id="KW-0539">Nucleus</keyword>
<dbReference type="AlphaFoldDB" id="A0AA48QX24"/>
<dbReference type="Pfam" id="PF00271">
    <property type="entry name" value="Helicase_C"/>
    <property type="match status" value="1"/>
</dbReference>
<keyword evidence="2 7" id="KW-0547">Nucleotide-binding</keyword>
<dbReference type="PANTHER" id="PTHR13710">
    <property type="entry name" value="DNA HELICASE RECQ FAMILY MEMBER"/>
    <property type="match status" value="1"/>
</dbReference>
<evidence type="ECO:0000259" key="10">
    <source>
        <dbReference type="PROSITE" id="PS51194"/>
    </source>
</evidence>
<dbReference type="KEGG" id="ccac:CcaHIS019_0505710"/>
<dbReference type="FunFam" id="3.40.50.300:FF:002146">
    <property type="entry name" value="ATP-dependent DNA helicase"/>
    <property type="match status" value="1"/>
</dbReference>
<feature type="domain" description="Helicase C-terminal" evidence="10">
    <location>
        <begin position="287"/>
        <end position="453"/>
    </location>
</feature>
<dbReference type="GO" id="GO:0005694">
    <property type="term" value="C:chromosome"/>
    <property type="evidence" value="ECO:0007669"/>
    <property type="project" value="TreeGrafter"/>
</dbReference>
<dbReference type="NCBIfam" id="TIGR00614">
    <property type="entry name" value="recQ_fam"/>
    <property type="match status" value="1"/>
</dbReference>
<dbReference type="SMART" id="SM00487">
    <property type="entry name" value="DEXDc"/>
    <property type="match status" value="1"/>
</dbReference>
<gene>
    <name evidence="11" type="ORF">CcaverHIS019_0505710</name>
</gene>
<protein>
    <recommendedName>
        <fullName evidence="7">ATP-dependent DNA helicase</fullName>
        <ecNumber evidence="7">5.6.2.4</ecNumber>
    </recommendedName>
</protein>
<dbReference type="Pfam" id="PF00270">
    <property type="entry name" value="DEAD"/>
    <property type="match status" value="1"/>
</dbReference>
<dbReference type="EC" id="5.6.2.4" evidence="7"/>
<feature type="region of interest" description="Disordered" evidence="8">
    <location>
        <begin position="718"/>
        <end position="737"/>
    </location>
</feature>
<keyword evidence="3 7" id="KW-0378">Hydrolase</keyword>
<evidence type="ECO:0000256" key="4">
    <source>
        <dbReference type="ARBA" id="ARBA00022806"/>
    </source>
</evidence>
<name>A0AA48QX24_9TREE</name>
<dbReference type="CDD" id="cd17920">
    <property type="entry name" value="DEXHc_RecQ"/>
    <property type="match status" value="1"/>
</dbReference>
<dbReference type="GO" id="GO:0000724">
    <property type="term" value="P:double-strand break repair via homologous recombination"/>
    <property type="evidence" value="ECO:0007669"/>
    <property type="project" value="TreeGrafter"/>
</dbReference>
<accession>A0AA48QX24</accession>
<comment type="subcellular location">
    <subcellularLocation>
        <location evidence="7">Nucleus</location>
    </subcellularLocation>
</comment>
<dbReference type="RefSeq" id="XP_060458208.1">
    <property type="nucleotide sequence ID" value="XM_060601745.1"/>
</dbReference>
<evidence type="ECO:0000256" key="3">
    <source>
        <dbReference type="ARBA" id="ARBA00022801"/>
    </source>
</evidence>
<dbReference type="SUPFAM" id="SSF52540">
    <property type="entry name" value="P-loop containing nucleoside triphosphate hydrolases"/>
    <property type="match status" value="1"/>
</dbReference>
<dbReference type="InterPro" id="IPR032284">
    <property type="entry name" value="RecQ_Zn-bd"/>
</dbReference>
<dbReference type="Gene3D" id="3.40.50.300">
    <property type="entry name" value="P-loop containing nucleotide triphosphate hydrolases"/>
    <property type="match status" value="2"/>
</dbReference>
<feature type="region of interest" description="Disordered" evidence="8">
    <location>
        <begin position="676"/>
        <end position="709"/>
    </location>
</feature>
<dbReference type="InterPro" id="IPR014001">
    <property type="entry name" value="Helicase_ATP-bd"/>
</dbReference>
<dbReference type="Pfam" id="PF16124">
    <property type="entry name" value="RecQ_Zn_bind"/>
    <property type="match status" value="1"/>
</dbReference>
<evidence type="ECO:0000256" key="6">
    <source>
        <dbReference type="ARBA" id="ARBA00034617"/>
    </source>
</evidence>
<keyword evidence="5 7" id="KW-0067">ATP-binding</keyword>
<evidence type="ECO:0000256" key="5">
    <source>
        <dbReference type="ARBA" id="ARBA00022840"/>
    </source>
</evidence>
<comment type="similarity">
    <text evidence="1 7">Belongs to the helicase family. RecQ subfamily.</text>
</comment>
<dbReference type="InterPro" id="IPR001650">
    <property type="entry name" value="Helicase_C-like"/>
</dbReference>
<proteinExistence type="inferred from homology"/>
<dbReference type="GO" id="GO:0005524">
    <property type="term" value="F:ATP binding"/>
    <property type="evidence" value="ECO:0007669"/>
    <property type="project" value="UniProtKB-KW"/>
</dbReference>
<dbReference type="GO" id="GO:0003676">
    <property type="term" value="F:nucleic acid binding"/>
    <property type="evidence" value="ECO:0007669"/>
    <property type="project" value="InterPro"/>
</dbReference>
<dbReference type="PANTHER" id="PTHR13710:SF152">
    <property type="entry name" value="ATP-DEPENDENT DNA HELICASE Q5"/>
    <property type="match status" value="1"/>
</dbReference>
<feature type="compositionally biased region" description="Pro residues" evidence="8">
    <location>
        <begin position="727"/>
        <end position="736"/>
    </location>
</feature>
<comment type="catalytic activity">
    <reaction evidence="6 7">
        <text>Couples ATP hydrolysis with the unwinding of duplex DNA by translocating in the 3'-5' direction.</text>
        <dbReference type="EC" id="5.6.2.4"/>
    </reaction>
</comment>
<feature type="domain" description="Helicase ATP-binding" evidence="9">
    <location>
        <begin position="77"/>
        <end position="252"/>
    </location>
</feature>
<evidence type="ECO:0000256" key="2">
    <source>
        <dbReference type="ARBA" id="ARBA00022741"/>
    </source>
</evidence>
<dbReference type="PROSITE" id="PS51192">
    <property type="entry name" value="HELICASE_ATP_BIND_1"/>
    <property type="match status" value="1"/>
</dbReference>
<dbReference type="GeneID" id="85496813"/>
<dbReference type="InterPro" id="IPR004589">
    <property type="entry name" value="DNA_helicase_ATP-dep_RecQ"/>
</dbReference>
<feature type="region of interest" description="Disordered" evidence="8">
    <location>
        <begin position="749"/>
        <end position="779"/>
    </location>
</feature>
<feature type="region of interest" description="Disordered" evidence="8">
    <location>
        <begin position="589"/>
        <end position="611"/>
    </location>
</feature>
<evidence type="ECO:0000256" key="8">
    <source>
        <dbReference type="SAM" id="MobiDB-lite"/>
    </source>
</evidence>
<keyword evidence="12" id="KW-1185">Reference proteome</keyword>
<dbReference type="GO" id="GO:0016787">
    <property type="term" value="F:hydrolase activity"/>
    <property type="evidence" value="ECO:0007669"/>
    <property type="project" value="UniProtKB-KW"/>
</dbReference>
<dbReference type="EMBL" id="AP028216">
    <property type="protein sequence ID" value="BEI92943.1"/>
    <property type="molecule type" value="Genomic_DNA"/>
</dbReference>
<evidence type="ECO:0000313" key="12">
    <source>
        <dbReference type="Proteomes" id="UP001233271"/>
    </source>
</evidence>
<dbReference type="Proteomes" id="UP001233271">
    <property type="component" value="Chromosome 5"/>
</dbReference>
<dbReference type="GO" id="GO:0005634">
    <property type="term" value="C:nucleus"/>
    <property type="evidence" value="ECO:0007669"/>
    <property type="project" value="UniProtKB-SubCell"/>
</dbReference>
<dbReference type="GO" id="GO:0005737">
    <property type="term" value="C:cytoplasm"/>
    <property type="evidence" value="ECO:0007669"/>
    <property type="project" value="TreeGrafter"/>
</dbReference>
<evidence type="ECO:0000256" key="1">
    <source>
        <dbReference type="ARBA" id="ARBA00005446"/>
    </source>
</evidence>
<dbReference type="GO" id="GO:0009378">
    <property type="term" value="F:four-way junction helicase activity"/>
    <property type="evidence" value="ECO:0007669"/>
    <property type="project" value="TreeGrafter"/>
</dbReference>
<dbReference type="SMART" id="SM00490">
    <property type="entry name" value="HELICc"/>
    <property type="match status" value="1"/>
</dbReference>
<dbReference type="InterPro" id="IPR027417">
    <property type="entry name" value="P-loop_NTPase"/>
</dbReference>
<dbReference type="InterPro" id="IPR011545">
    <property type="entry name" value="DEAD/DEAH_box_helicase_dom"/>
</dbReference>
<dbReference type="PROSITE" id="PS51194">
    <property type="entry name" value="HELICASE_CTER"/>
    <property type="match status" value="1"/>
</dbReference>
<evidence type="ECO:0000256" key="7">
    <source>
        <dbReference type="RuleBase" id="RU364117"/>
    </source>
</evidence>
<reference evidence="11" key="1">
    <citation type="journal article" date="2023" name="BMC Genomics">
        <title>Chromosome-level genome assemblies of Cutaneotrichosporon spp. (Trichosporonales, Basidiomycota) reveal imbalanced evolution between nucleotide sequences and chromosome synteny.</title>
        <authorList>
            <person name="Kobayashi Y."/>
            <person name="Kayamori A."/>
            <person name="Aoki K."/>
            <person name="Shiwa Y."/>
            <person name="Matsutani M."/>
            <person name="Fujita N."/>
            <person name="Sugita T."/>
            <person name="Iwasaki W."/>
            <person name="Tanaka N."/>
            <person name="Takashima M."/>
        </authorList>
    </citation>
    <scope>NUCLEOTIDE SEQUENCE</scope>
    <source>
        <strain evidence="11">HIS019</strain>
    </source>
</reference>
<dbReference type="GO" id="GO:0043138">
    <property type="term" value="F:3'-5' DNA helicase activity"/>
    <property type="evidence" value="ECO:0007669"/>
    <property type="project" value="UniProtKB-EC"/>
</dbReference>
<comment type="catalytic activity">
    <reaction evidence="7">
        <text>ATP + H2O = ADP + phosphate + H(+)</text>
        <dbReference type="Rhea" id="RHEA:13065"/>
        <dbReference type="ChEBI" id="CHEBI:15377"/>
        <dbReference type="ChEBI" id="CHEBI:15378"/>
        <dbReference type="ChEBI" id="CHEBI:30616"/>
        <dbReference type="ChEBI" id="CHEBI:43474"/>
        <dbReference type="ChEBI" id="CHEBI:456216"/>
    </reaction>
</comment>
<keyword evidence="4 7" id="KW-0347">Helicase</keyword>
<evidence type="ECO:0000313" key="11">
    <source>
        <dbReference type="EMBL" id="BEI92943.1"/>
    </source>
</evidence>